<reference evidence="3" key="4">
    <citation type="submission" date="2015-04" db="EMBL/GenBank/DDBJ databases">
        <title>Maintaining two mating types: Structure of the mating type locus and its role in heterokaryosis in Podospora anserina.</title>
        <authorList>
            <person name="Grognet P."/>
            <person name="Bidard F."/>
            <person name="Kuchly C."/>
            <person name="Chan Ho Tong L."/>
            <person name="Coppin E."/>
            <person name="Ait Benkhali J."/>
            <person name="Couloux A."/>
            <person name="Wincker P."/>
            <person name="Debuchy R."/>
            <person name="Silar P."/>
        </authorList>
    </citation>
    <scope>NUCLEOTIDE SEQUENCE</scope>
</reference>
<reference evidence="2" key="2">
    <citation type="submission" date="2008-07" db="EMBL/GenBank/DDBJ databases">
        <authorList>
            <person name="Genoscope - CEA"/>
        </authorList>
    </citation>
    <scope>NUCLEOTIDE SEQUENCE</scope>
    <source>
        <strain evidence="2">S mat+</strain>
    </source>
</reference>
<dbReference type="EMBL" id="FO904940">
    <property type="protein sequence ID" value="CDP29518.1"/>
    <property type="molecule type" value="Genomic_DNA"/>
</dbReference>
<dbReference type="VEuPathDB" id="FungiDB:PODANS_5_5400"/>
<name>B2VL98_PODAN</name>
<reference evidence="4" key="3">
    <citation type="journal article" date="2014" name="Genetics">
        <title>Maintaining two mating types: Structure of the mating type locus and its role in heterokaryosis in Podospora anserina.</title>
        <authorList>
            <person name="Grognet P."/>
            <person name="Bidard F."/>
            <person name="Kuchly C."/>
            <person name="Tong L.C.H."/>
            <person name="Coppin E."/>
            <person name="Benkhali J.A."/>
            <person name="Couloux A."/>
            <person name="Wincker P."/>
            <person name="Debuchy R."/>
            <person name="Silar P."/>
        </authorList>
    </citation>
    <scope>GENOME REANNOTATION</scope>
    <source>
        <strain evidence="4">S / ATCC MYA-4624 / DSM 980 / FGSC 10383</strain>
    </source>
</reference>
<dbReference type="AlphaFoldDB" id="B2VL98"/>
<evidence type="ECO:0000313" key="3">
    <source>
        <dbReference type="EMBL" id="CDP29518.1"/>
    </source>
</evidence>
<dbReference type="Proteomes" id="UP000001197">
    <property type="component" value="Chromosome 5"/>
</dbReference>
<keyword evidence="4" id="KW-1185">Reference proteome</keyword>
<dbReference type="GeneID" id="6334869"/>
<dbReference type="RefSeq" id="XP_001929714.1">
    <property type="nucleotide sequence ID" value="XM_001929679.1"/>
</dbReference>
<dbReference type="HOGENOM" id="CLU_3335815_0_0_1"/>
<protein>
    <submittedName>
        <fullName evidence="2">Podospora anserina S mat+ genomic DNA chromosome 5, supercontig 6</fullName>
    </submittedName>
</protein>
<proteinExistence type="predicted"/>
<dbReference type="EMBL" id="CU607053">
    <property type="protein sequence ID" value="CAP49214.1"/>
    <property type="molecule type" value="Genomic_DNA"/>
</dbReference>
<gene>
    <name evidence="2" type="ORF">PODANS_5_5400</name>
</gene>
<sequence length="38" mass="3953">MKKQGPSSDSTPAKSEQSQQCTALATTTTLPSLVMELG</sequence>
<evidence type="ECO:0000256" key="1">
    <source>
        <dbReference type="SAM" id="MobiDB-lite"/>
    </source>
</evidence>
<organism evidence="2">
    <name type="scientific">Podospora anserina (strain S / ATCC MYA-4624 / DSM 980 / FGSC 10383)</name>
    <name type="common">Pleurage anserina</name>
    <dbReference type="NCBI Taxonomy" id="515849"/>
    <lineage>
        <taxon>Eukaryota</taxon>
        <taxon>Fungi</taxon>
        <taxon>Dikarya</taxon>
        <taxon>Ascomycota</taxon>
        <taxon>Pezizomycotina</taxon>
        <taxon>Sordariomycetes</taxon>
        <taxon>Sordariomycetidae</taxon>
        <taxon>Sordariales</taxon>
        <taxon>Podosporaceae</taxon>
        <taxon>Podospora</taxon>
        <taxon>Podospora anserina</taxon>
    </lineage>
</organism>
<evidence type="ECO:0000313" key="2">
    <source>
        <dbReference type="EMBL" id="CAP49214.1"/>
    </source>
</evidence>
<feature type="region of interest" description="Disordered" evidence="1">
    <location>
        <begin position="1"/>
        <end position="24"/>
    </location>
</feature>
<evidence type="ECO:0000313" key="4">
    <source>
        <dbReference type="Proteomes" id="UP000001197"/>
    </source>
</evidence>
<feature type="compositionally biased region" description="Polar residues" evidence="1">
    <location>
        <begin position="1"/>
        <end position="21"/>
    </location>
</feature>
<dbReference type="KEGG" id="pan:PODANSg9221"/>
<accession>B2VL98</accession>
<reference evidence="2 4" key="1">
    <citation type="journal article" date="2008" name="Genome Biol.">
        <title>The genome sequence of the model ascomycete fungus Podospora anserina.</title>
        <authorList>
            <person name="Espagne E."/>
            <person name="Lespinet O."/>
            <person name="Malagnac F."/>
            <person name="Da Silva C."/>
            <person name="Jaillon O."/>
            <person name="Porcel B.M."/>
            <person name="Couloux A."/>
            <person name="Aury J.-M."/>
            <person name="Segurens B."/>
            <person name="Poulain J."/>
            <person name="Anthouard V."/>
            <person name="Grossetete S."/>
            <person name="Khalili H."/>
            <person name="Coppin E."/>
            <person name="Dequard-Chablat M."/>
            <person name="Picard M."/>
            <person name="Contamine V."/>
            <person name="Arnaise S."/>
            <person name="Bourdais A."/>
            <person name="Berteaux-Lecellier V."/>
            <person name="Gautheret D."/>
            <person name="de Vries R.P."/>
            <person name="Battaglia E."/>
            <person name="Coutinho P.M."/>
            <person name="Danchin E.G.J."/>
            <person name="Henrissat B."/>
            <person name="El Khoury R."/>
            <person name="Sainsard-Chanet A."/>
            <person name="Boivin A."/>
            <person name="Pinan-Lucarre B."/>
            <person name="Sellem C.H."/>
            <person name="Debuchy R."/>
            <person name="Wincker P."/>
            <person name="Weissenbach J."/>
            <person name="Silar P."/>
        </authorList>
    </citation>
    <scope>NUCLEOTIDE SEQUENCE</scope>
    <source>
        <strain evidence="4">S / ATCC MYA-4624 / DSM 980 / FGSC 10383</strain>
        <strain evidence="2">S mat+</strain>
    </source>
</reference>